<dbReference type="InterPro" id="IPR036950">
    <property type="entry name" value="PBP_transglycosylase"/>
</dbReference>
<keyword evidence="22" id="KW-1185">Reference proteome</keyword>
<feature type="domain" description="Penicillin-binding protein transpeptidase" evidence="19">
    <location>
        <begin position="361"/>
        <end position="615"/>
    </location>
</feature>
<gene>
    <name evidence="21" type="ORF">JIN85_17275</name>
</gene>
<evidence type="ECO:0000256" key="8">
    <source>
        <dbReference type="ARBA" id="ARBA00022679"/>
    </source>
</evidence>
<comment type="similarity">
    <text evidence="3">In the C-terminal section; belongs to the transpeptidase family.</text>
</comment>
<sequence length="808" mass="89546">MSENLNSSRNKKRKKPFYKRKRLWLGLLLLMLIGGVAGGIFAENYTRKYRERAESYDLDRINDLEIPSLMLDRNGKEIGRIFVQNRSVIPIDKVPQNFIDALCAGEDSRFFQHGGVDYMGVIRAGWLNYKGSTQGASTITQQLARNAYGLKAEAKKRHESTIQRKLVEAFLSMRIEKRYSKRQILEFYLNRIYFGSGFYGIRSASLGYFGKEPMELGTEECASMVTLIKNPTDRSPLNNPDKNRAGRNYVLGRMEDEGFISKQEMFRLQALPLKVNSHPLQRSTSHLYELIAKNVAEALGEDALESGGFKIHTTILAEAQEAAEKSLRETLAKAEQNPGYTRQKYGDYDSDSNKPPSYLQGAVLMVDHETGEVLAHVGGRDYAQAPYDFIEMGKRPLGTAFFPFLYAAGLSSGRTPATMVEDTELDNRSVMIGGLEGIPGEFGMEVQSPVYERRPITVRQAFEDSKIAATIRFGNDVGLQNIVDAGVAFGFPMQKAELLPRLCVGWEPVSMKQAVRAISTFARAGKAGPSKLVYIDRVEDPDGKVIYRRPRTAVSEPQIIDDATAWQIHSMMAGSLDHGSSSGALNGLIEKPFEGAGKGGTTHDFSDTWFLGYNKRVTCGVWTGFLQGGDSIYPGAFSRDLAMPIWQATMNAAAPSFSGGKFLPPTSTVSLQICSVSGQRATQFCQQLEEDPAAGTMHTRSTAITEFFRKGTENIPFCTIHSGVIDQAISPETALNHMPALDVVPIRPKEPILIGDDPYHTDVPSFTPTSATSGLIRHRTNVLDSFDIDGETEEIHLKRPPRLHIIPD</sequence>
<keyword evidence="7" id="KW-0328">Glycosyltransferase</keyword>
<evidence type="ECO:0000256" key="16">
    <source>
        <dbReference type="ARBA" id="ARBA00023316"/>
    </source>
</evidence>
<keyword evidence="11" id="KW-0133">Cell shape</keyword>
<dbReference type="RefSeq" id="WP_200273119.1">
    <property type="nucleotide sequence ID" value="NZ_JAENIJ010000037.1"/>
</dbReference>
<dbReference type="InterPro" id="IPR001264">
    <property type="entry name" value="Glyco_trans_51"/>
</dbReference>
<keyword evidence="12" id="KW-0573">Peptidoglycan synthesis</keyword>
<dbReference type="AlphaFoldDB" id="A0A934SAA8"/>
<evidence type="ECO:0000256" key="6">
    <source>
        <dbReference type="ARBA" id="ARBA00022670"/>
    </source>
</evidence>
<name>A0A934SAA8_9BACT</name>
<keyword evidence="15" id="KW-0511">Multifunctional enzyme</keyword>
<dbReference type="InterPro" id="IPR050396">
    <property type="entry name" value="Glycosyltr_51/Transpeptidase"/>
</dbReference>
<evidence type="ECO:0000256" key="12">
    <source>
        <dbReference type="ARBA" id="ARBA00022984"/>
    </source>
</evidence>
<accession>A0A934SAA8</accession>
<evidence type="ECO:0000256" key="14">
    <source>
        <dbReference type="ARBA" id="ARBA00023136"/>
    </source>
</evidence>
<comment type="catalytic activity">
    <reaction evidence="18">
        <text>[GlcNAc-(1-&gt;4)-Mur2Ac(oyl-L-Ala-gamma-D-Glu-L-Lys-D-Ala-D-Ala)](n)-di-trans,octa-cis-undecaprenyl diphosphate + beta-D-GlcNAc-(1-&gt;4)-Mur2Ac(oyl-L-Ala-gamma-D-Glu-L-Lys-D-Ala-D-Ala)-di-trans,octa-cis-undecaprenyl diphosphate = [GlcNAc-(1-&gt;4)-Mur2Ac(oyl-L-Ala-gamma-D-Glu-L-Lys-D-Ala-D-Ala)](n+1)-di-trans,octa-cis-undecaprenyl diphosphate + di-trans,octa-cis-undecaprenyl diphosphate + H(+)</text>
        <dbReference type="Rhea" id="RHEA:23708"/>
        <dbReference type="Rhea" id="RHEA-COMP:9602"/>
        <dbReference type="Rhea" id="RHEA-COMP:9603"/>
        <dbReference type="ChEBI" id="CHEBI:15378"/>
        <dbReference type="ChEBI" id="CHEBI:58405"/>
        <dbReference type="ChEBI" id="CHEBI:60033"/>
        <dbReference type="ChEBI" id="CHEBI:78435"/>
        <dbReference type="EC" id="2.4.99.28"/>
    </reaction>
</comment>
<dbReference type="EC" id="2.4.99.28" evidence="17"/>
<evidence type="ECO:0000256" key="17">
    <source>
        <dbReference type="ARBA" id="ARBA00044770"/>
    </source>
</evidence>
<dbReference type="GO" id="GO:0009252">
    <property type="term" value="P:peptidoglycan biosynthetic process"/>
    <property type="evidence" value="ECO:0007669"/>
    <property type="project" value="UniProtKB-KW"/>
</dbReference>
<dbReference type="GO" id="GO:0030288">
    <property type="term" value="C:outer membrane-bounded periplasmic space"/>
    <property type="evidence" value="ECO:0007669"/>
    <property type="project" value="TreeGrafter"/>
</dbReference>
<dbReference type="EMBL" id="JAENIJ010000037">
    <property type="protein sequence ID" value="MBK1884174.1"/>
    <property type="molecule type" value="Genomic_DNA"/>
</dbReference>
<dbReference type="GO" id="GO:0008360">
    <property type="term" value="P:regulation of cell shape"/>
    <property type="evidence" value="ECO:0007669"/>
    <property type="project" value="UniProtKB-KW"/>
</dbReference>
<evidence type="ECO:0000256" key="7">
    <source>
        <dbReference type="ARBA" id="ARBA00022676"/>
    </source>
</evidence>
<dbReference type="PANTHER" id="PTHR32282:SF27">
    <property type="entry name" value="PENICILLIN-BINDING PROTEIN 1A"/>
    <property type="match status" value="1"/>
</dbReference>
<keyword evidence="5" id="KW-0121">Carboxypeptidase</keyword>
<dbReference type="Pfam" id="PF00905">
    <property type="entry name" value="Transpeptidase"/>
    <property type="match status" value="1"/>
</dbReference>
<evidence type="ECO:0000313" key="22">
    <source>
        <dbReference type="Proteomes" id="UP000603141"/>
    </source>
</evidence>
<dbReference type="GO" id="GO:0008658">
    <property type="term" value="F:penicillin binding"/>
    <property type="evidence" value="ECO:0007669"/>
    <property type="project" value="InterPro"/>
</dbReference>
<dbReference type="InterPro" id="IPR001460">
    <property type="entry name" value="PCN-bd_Tpept"/>
</dbReference>
<dbReference type="GO" id="GO:0016020">
    <property type="term" value="C:membrane"/>
    <property type="evidence" value="ECO:0007669"/>
    <property type="project" value="UniProtKB-SubCell"/>
</dbReference>
<dbReference type="GO" id="GO:0071555">
    <property type="term" value="P:cell wall organization"/>
    <property type="evidence" value="ECO:0007669"/>
    <property type="project" value="UniProtKB-KW"/>
</dbReference>
<comment type="pathway">
    <text evidence="2">Cell wall biogenesis; peptidoglycan biosynthesis.</text>
</comment>
<evidence type="ECO:0000256" key="18">
    <source>
        <dbReference type="ARBA" id="ARBA00049902"/>
    </source>
</evidence>
<evidence type="ECO:0000256" key="11">
    <source>
        <dbReference type="ARBA" id="ARBA00022960"/>
    </source>
</evidence>
<evidence type="ECO:0000259" key="20">
    <source>
        <dbReference type="Pfam" id="PF00912"/>
    </source>
</evidence>
<evidence type="ECO:0000256" key="2">
    <source>
        <dbReference type="ARBA" id="ARBA00004752"/>
    </source>
</evidence>
<dbReference type="InterPro" id="IPR023346">
    <property type="entry name" value="Lysozyme-like_dom_sf"/>
</dbReference>
<dbReference type="Pfam" id="PF00912">
    <property type="entry name" value="Transgly"/>
    <property type="match status" value="1"/>
</dbReference>
<comment type="similarity">
    <text evidence="4">In the N-terminal section; belongs to the glycosyltransferase 51 family.</text>
</comment>
<dbReference type="PANTHER" id="PTHR32282">
    <property type="entry name" value="BINDING PROTEIN TRANSPEPTIDASE, PUTATIVE-RELATED"/>
    <property type="match status" value="1"/>
</dbReference>
<evidence type="ECO:0000259" key="19">
    <source>
        <dbReference type="Pfam" id="PF00905"/>
    </source>
</evidence>
<evidence type="ECO:0000256" key="1">
    <source>
        <dbReference type="ARBA" id="ARBA00004370"/>
    </source>
</evidence>
<reference evidence="21" key="1">
    <citation type="submission" date="2021-01" db="EMBL/GenBank/DDBJ databases">
        <title>Modified the classification status of verrucomicrobia.</title>
        <authorList>
            <person name="Feng X."/>
        </authorList>
    </citation>
    <scope>NUCLEOTIDE SEQUENCE</scope>
    <source>
        <strain evidence="21">KCTC 22041</strain>
    </source>
</reference>
<evidence type="ECO:0000256" key="4">
    <source>
        <dbReference type="ARBA" id="ARBA00007739"/>
    </source>
</evidence>
<keyword evidence="14" id="KW-0472">Membrane</keyword>
<dbReference type="SUPFAM" id="SSF56601">
    <property type="entry name" value="beta-lactamase/transpeptidase-like"/>
    <property type="match status" value="1"/>
</dbReference>
<comment type="caution">
    <text evidence="21">The sequence shown here is derived from an EMBL/GenBank/DDBJ whole genome shotgun (WGS) entry which is preliminary data.</text>
</comment>
<keyword evidence="16" id="KW-0961">Cell wall biogenesis/degradation</keyword>
<evidence type="ECO:0000256" key="10">
    <source>
        <dbReference type="ARBA" id="ARBA00022801"/>
    </source>
</evidence>
<protein>
    <recommendedName>
        <fullName evidence="17">peptidoglycan glycosyltransferase</fullName>
        <ecNumber evidence="17">2.4.99.28</ecNumber>
    </recommendedName>
</protein>
<dbReference type="Gene3D" id="3.40.710.10">
    <property type="entry name" value="DD-peptidase/beta-lactamase superfamily"/>
    <property type="match status" value="1"/>
</dbReference>
<keyword evidence="9" id="KW-0812">Transmembrane</keyword>
<dbReference type="Proteomes" id="UP000603141">
    <property type="component" value="Unassembled WGS sequence"/>
</dbReference>
<dbReference type="InterPro" id="IPR012338">
    <property type="entry name" value="Beta-lactam/transpept-like"/>
</dbReference>
<dbReference type="GO" id="GO:0008955">
    <property type="term" value="F:peptidoglycan glycosyltransferase activity"/>
    <property type="evidence" value="ECO:0007669"/>
    <property type="project" value="UniProtKB-EC"/>
</dbReference>
<evidence type="ECO:0000256" key="15">
    <source>
        <dbReference type="ARBA" id="ARBA00023268"/>
    </source>
</evidence>
<proteinExistence type="inferred from homology"/>
<evidence type="ECO:0000256" key="9">
    <source>
        <dbReference type="ARBA" id="ARBA00022692"/>
    </source>
</evidence>
<dbReference type="GO" id="GO:0004180">
    <property type="term" value="F:carboxypeptidase activity"/>
    <property type="evidence" value="ECO:0007669"/>
    <property type="project" value="UniProtKB-KW"/>
</dbReference>
<feature type="domain" description="Glycosyl transferase family 51" evidence="20">
    <location>
        <begin position="75"/>
        <end position="254"/>
    </location>
</feature>
<comment type="subcellular location">
    <subcellularLocation>
        <location evidence="1">Membrane</location>
    </subcellularLocation>
</comment>
<keyword evidence="6" id="KW-0645">Protease</keyword>
<evidence type="ECO:0000256" key="3">
    <source>
        <dbReference type="ARBA" id="ARBA00007090"/>
    </source>
</evidence>
<keyword evidence="10" id="KW-0378">Hydrolase</keyword>
<keyword evidence="13" id="KW-1133">Transmembrane helix</keyword>
<dbReference type="GO" id="GO:0006508">
    <property type="term" value="P:proteolysis"/>
    <property type="evidence" value="ECO:0007669"/>
    <property type="project" value="UniProtKB-KW"/>
</dbReference>
<evidence type="ECO:0000256" key="13">
    <source>
        <dbReference type="ARBA" id="ARBA00022989"/>
    </source>
</evidence>
<organism evidence="21 22">
    <name type="scientific">Luteolibacter pohnpeiensis</name>
    <dbReference type="NCBI Taxonomy" id="454153"/>
    <lineage>
        <taxon>Bacteria</taxon>
        <taxon>Pseudomonadati</taxon>
        <taxon>Verrucomicrobiota</taxon>
        <taxon>Verrucomicrobiia</taxon>
        <taxon>Verrucomicrobiales</taxon>
        <taxon>Verrucomicrobiaceae</taxon>
        <taxon>Luteolibacter</taxon>
    </lineage>
</organism>
<dbReference type="SUPFAM" id="SSF53955">
    <property type="entry name" value="Lysozyme-like"/>
    <property type="match status" value="1"/>
</dbReference>
<dbReference type="Gene3D" id="1.10.3810.10">
    <property type="entry name" value="Biosynthetic peptidoglycan transglycosylase-like"/>
    <property type="match status" value="1"/>
</dbReference>
<evidence type="ECO:0000313" key="21">
    <source>
        <dbReference type="EMBL" id="MBK1884174.1"/>
    </source>
</evidence>
<evidence type="ECO:0000256" key="5">
    <source>
        <dbReference type="ARBA" id="ARBA00022645"/>
    </source>
</evidence>
<keyword evidence="8" id="KW-0808">Transferase</keyword>